<dbReference type="Proteomes" id="UP000183859">
    <property type="component" value="Chromosome"/>
</dbReference>
<evidence type="ECO:0000313" key="1">
    <source>
        <dbReference type="EMBL" id="APG45628.1"/>
    </source>
</evidence>
<reference evidence="2" key="1">
    <citation type="submission" date="2016-07" db="EMBL/GenBank/DDBJ databases">
        <title>Phaeobacter portensis sp. nov., a tropodithietic acid producing bacterium isolated from a German harbor.</title>
        <authorList>
            <person name="Freese H.M."/>
            <person name="Bunk B."/>
            <person name="Breider S."/>
            <person name="Brinkhoff T."/>
        </authorList>
    </citation>
    <scope>NUCLEOTIDE SEQUENCE [LARGE SCALE GENOMIC DNA]</scope>
    <source>
        <strain evidence="2">P97</strain>
    </source>
</reference>
<dbReference type="OrthoDB" id="8902678at2"/>
<proteinExistence type="predicted"/>
<dbReference type="KEGG" id="php:PhaeoP97_00173"/>
<dbReference type="RefSeq" id="WP_072503460.1">
    <property type="nucleotide sequence ID" value="NZ_CP016364.1"/>
</dbReference>
<organism evidence="1 2">
    <name type="scientific">Phaeobacter porticola</name>
    <dbReference type="NCBI Taxonomy" id="1844006"/>
    <lineage>
        <taxon>Bacteria</taxon>
        <taxon>Pseudomonadati</taxon>
        <taxon>Pseudomonadota</taxon>
        <taxon>Alphaproteobacteria</taxon>
        <taxon>Rhodobacterales</taxon>
        <taxon>Roseobacteraceae</taxon>
        <taxon>Phaeobacter</taxon>
    </lineage>
</organism>
<evidence type="ECO:0000313" key="2">
    <source>
        <dbReference type="Proteomes" id="UP000183859"/>
    </source>
</evidence>
<dbReference type="CDD" id="cd00093">
    <property type="entry name" value="HTH_XRE"/>
    <property type="match status" value="1"/>
</dbReference>
<name>A0A1L3I0I6_9RHOB</name>
<dbReference type="EMBL" id="CP016364">
    <property type="protein sequence ID" value="APG45628.1"/>
    <property type="molecule type" value="Genomic_DNA"/>
</dbReference>
<accession>A0A1L3I0I6</accession>
<dbReference type="AlphaFoldDB" id="A0A1L3I0I6"/>
<gene>
    <name evidence="1" type="ORF">PhaeoP97_00173</name>
</gene>
<dbReference type="InterPro" id="IPR001387">
    <property type="entry name" value="Cro/C1-type_HTH"/>
</dbReference>
<protein>
    <submittedName>
        <fullName evidence="1">Uncharacterized protein</fullName>
    </submittedName>
</protein>
<keyword evidence="2" id="KW-1185">Reference proteome</keyword>
<sequence>MPDTDLSSNLRLLCCYGRSVSEVCRRIGINRQQFNKYLTDQTTPSLAKLVRLRPPVLAQSDDPFSEQMERVIRRECRNPGLLERHEGYYHIYMSPDPSKHYLLNNIGRIFGSGKDWFSKELERYEDNEFAIPSTLKHSGLVFEAHNRIFITSREQLQRCGAYDSDHFKAPEFVRNSIFSTKNTHTATLTAAF</sequence>